<gene>
    <name evidence="3" type="ORF">J2X20_000015</name>
</gene>
<dbReference type="InterPro" id="IPR052350">
    <property type="entry name" value="Metallo-dep_Lactonases"/>
</dbReference>
<dbReference type="InterPro" id="IPR006680">
    <property type="entry name" value="Amidohydro-rel"/>
</dbReference>
<keyword evidence="3" id="KW-0378">Hydrolase</keyword>
<feature type="domain" description="Amidohydrolase-related" evidence="2">
    <location>
        <begin position="3"/>
        <end position="278"/>
    </location>
</feature>
<comment type="caution">
    <text evidence="3">The sequence shown here is derived from an EMBL/GenBank/DDBJ whole genome shotgun (WGS) entry which is preliminary data.</text>
</comment>
<dbReference type="Pfam" id="PF04909">
    <property type="entry name" value="Amidohydro_2"/>
    <property type="match status" value="1"/>
</dbReference>
<proteinExistence type="inferred from homology"/>
<dbReference type="InterPro" id="IPR032466">
    <property type="entry name" value="Metal_Hydrolase"/>
</dbReference>
<dbReference type="GO" id="GO:0016787">
    <property type="term" value="F:hydrolase activity"/>
    <property type="evidence" value="ECO:0007669"/>
    <property type="project" value="UniProtKB-KW"/>
</dbReference>
<dbReference type="EC" id="3.1.1.-" evidence="3"/>
<comment type="similarity">
    <text evidence="1">Belongs to the metallo-dependent hydrolases superfamily.</text>
</comment>
<protein>
    <submittedName>
        <fullName evidence="3">L-fuconolactonase</fullName>
        <ecNumber evidence="3">3.1.1.-</ecNumber>
    </submittedName>
</protein>
<evidence type="ECO:0000259" key="2">
    <source>
        <dbReference type="Pfam" id="PF04909"/>
    </source>
</evidence>
<keyword evidence="4" id="KW-1185">Reference proteome</keyword>
<dbReference type="Gene3D" id="3.20.20.140">
    <property type="entry name" value="Metal-dependent hydrolases"/>
    <property type="match status" value="1"/>
</dbReference>
<evidence type="ECO:0000313" key="3">
    <source>
        <dbReference type="EMBL" id="MDR7267386.1"/>
    </source>
</evidence>
<evidence type="ECO:0000256" key="1">
    <source>
        <dbReference type="ARBA" id="ARBA00038310"/>
    </source>
</evidence>
<dbReference type="PANTHER" id="PTHR43569">
    <property type="entry name" value="AMIDOHYDROLASE"/>
    <property type="match status" value="1"/>
</dbReference>
<reference evidence="3 4" key="1">
    <citation type="submission" date="2023-07" db="EMBL/GenBank/DDBJ databases">
        <title>Sorghum-associated microbial communities from plants grown in Nebraska, USA.</title>
        <authorList>
            <person name="Schachtman D."/>
        </authorList>
    </citation>
    <scope>NUCLEOTIDE SEQUENCE [LARGE SCALE GENOMIC DNA]</scope>
    <source>
        <strain evidence="3 4">BE314</strain>
    </source>
</reference>
<evidence type="ECO:0000313" key="4">
    <source>
        <dbReference type="Proteomes" id="UP001180453"/>
    </source>
</evidence>
<dbReference type="PANTHER" id="PTHR43569:SF2">
    <property type="entry name" value="AMIDOHYDROLASE-RELATED DOMAIN-CONTAINING PROTEIN"/>
    <property type="match status" value="1"/>
</dbReference>
<name>A0ABU1YH69_ROSSA</name>
<dbReference type="EMBL" id="JAVDXU010000001">
    <property type="protein sequence ID" value="MDR7267386.1"/>
    <property type="molecule type" value="Genomic_DNA"/>
</dbReference>
<dbReference type="SUPFAM" id="SSF51556">
    <property type="entry name" value="Metallo-dependent hydrolases"/>
    <property type="match status" value="1"/>
</dbReference>
<sequence>MKVDAHQHFWRLADRQGQWPPASLAAIHRDFAPDDLAPHLKAAGVEATVLVQSLPSVADTHWMLAVAAETPWVRGVVGWVDFKASDAAQQIETLARNPLLKGLRPMLQDLPDTDWIADRACDPAAEAMQRHGLVFDALVLPRHLRALRRFASRHPDLPIVIDHGAKPFIARGEIQPWHADMAALAVLPNVHCKVSGLLTEAGERGDAAALQPYVQTMWLLFGASRLLWGSDWPVLNLASDYAGWWELAHALAQRLYPAPQADDLRALFGGNAARLYHLDPC</sequence>
<organism evidence="3 4">
    <name type="scientific">Roseateles saccharophilus</name>
    <name type="common">Pseudomonas saccharophila</name>
    <dbReference type="NCBI Taxonomy" id="304"/>
    <lineage>
        <taxon>Bacteria</taxon>
        <taxon>Pseudomonadati</taxon>
        <taxon>Pseudomonadota</taxon>
        <taxon>Betaproteobacteria</taxon>
        <taxon>Burkholderiales</taxon>
        <taxon>Sphaerotilaceae</taxon>
        <taxon>Roseateles</taxon>
    </lineage>
</organism>
<accession>A0ABU1YH69</accession>
<dbReference type="RefSeq" id="WP_310259070.1">
    <property type="nucleotide sequence ID" value="NZ_JAVDXU010000001.1"/>
</dbReference>
<dbReference type="Proteomes" id="UP001180453">
    <property type="component" value="Unassembled WGS sequence"/>
</dbReference>